<dbReference type="AlphaFoldDB" id="A0A4Y2D9D7"/>
<keyword evidence="1" id="KW-0472">Membrane</keyword>
<evidence type="ECO:0000256" key="1">
    <source>
        <dbReference type="SAM" id="Phobius"/>
    </source>
</evidence>
<protein>
    <recommendedName>
        <fullName evidence="4">Transposable element Tc1 transposase</fullName>
    </recommendedName>
</protein>
<dbReference type="Gene3D" id="3.30.420.10">
    <property type="entry name" value="Ribonuclease H-like superfamily/Ribonuclease H"/>
    <property type="match status" value="1"/>
</dbReference>
<dbReference type="EMBL" id="BGPR01000318">
    <property type="protein sequence ID" value="GBM12706.1"/>
    <property type="molecule type" value="Genomic_DNA"/>
</dbReference>
<dbReference type="Proteomes" id="UP000499080">
    <property type="component" value="Unassembled WGS sequence"/>
</dbReference>
<gene>
    <name evidence="2" type="ORF">AVEN_228505_1</name>
</gene>
<comment type="caution">
    <text evidence="2">The sequence shown here is derived from an EMBL/GenBank/DDBJ whole genome shotgun (WGS) entry which is preliminary data.</text>
</comment>
<accession>A0A4Y2D9D7</accession>
<dbReference type="InterPro" id="IPR036397">
    <property type="entry name" value="RNaseH_sf"/>
</dbReference>
<evidence type="ECO:0000313" key="3">
    <source>
        <dbReference type="Proteomes" id="UP000499080"/>
    </source>
</evidence>
<keyword evidence="1" id="KW-0812">Transmembrane</keyword>
<proteinExistence type="predicted"/>
<feature type="transmembrane region" description="Helical" evidence="1">
    <location>
        <begin position="26"/>
        <end position="43"/>
    </location>
</feature>
<dbReference type="OrthoDB" id="6748180at2759"/>
<reference evidence="2 3" key="1">
    <citation type="journal article" date="2019" name="Sci. Rep.">
        <title>Orb-weaving spider Araneus ventricosus genome elucidates the spidroin gene catalogue.</title>
        <authorList>
            <person name="Kono N."/>
            <person name="Nakamura H."/>
            <person name="Ohtoshi R."/>
            <person name="Moran D.A.P."/>
            <person name="Shinohara A."/>
            <person name="Yoshida Y."/>
            <person name="Fujiwara M."/>
            <person name="Mori M."/>
            <person name="Tomita M."/>
            <person name="Arakawa K."/>
        </authorList>
    </citation>
    <scope>NUCLEOTIDE SEQUENCE [LARGE SCALE GENOMIC DNA]</scope>
</reference>
<sequence>MVWRKPNQQMPTKNLCGTIKHGGRGVMVWVCMSITGVGNLCFIERNMDKYMYLDILKQNVLSSAEELPLGTAFTFQWDIDLKHTSKICQEWCLLSC</sequence>
<name>A0A4Y2D9D7_ARAVE</name>
<organism evidence="2 3">
    <name type="scientific">Araneus ventricosus</name>
    <name type="common">Orbweaver spider</name>
    <name type="synonym">Epeira ventricosa</name>
    <dbReference type="NCBI Taxonomy" id="182803"/>
    <lineage>
        <taxon>Eukaryota</taxon>
        <taxon>Metazoa</taxon>
        <taxon>Ecdysozoa</taxon>
        <taxon>Arthropoda</taxon>
        <taxon>Chelicerata</taxon>
        <taxon>Arachnida</taxon>
        <taxon>Araneae</taxon>
        <taxon>Araneomorphae</taxon>
        <taxon>Entelegynae</taxon>
        <taxon>Araneoidea</taxon>
        <taxon>Araneidae</taxon>
        <taxon>Araneus</taxon>
    </lineage>
</organism>
<keyword evidence="1" id="KW-1133">Transmembrane helix</keyword>
<evidence type="ECO:0008006" key="4">
    <source>
        <dbReference type="Google" id="ProtNLM"/>
    </source>
</evidence>
<dbReference type="GO" id="GO:0003676">
    <property type="term" value="F:nucleic acid binding"/>
    <property type="evidence" value="ECO:0007669"/>
    <property type="project" value="InterPro"/>
</dbReference>
<keyword evidence="3" id="KW-1185">Reference proteome</keyword>
<evidence type="ECO:0000313" key="2">
    <source>
        <dbReference type="EMBL" id="GBM12706.1"/>
    </source>
</evidence>